<protein>
    <submittedName>
        <fullName evidence="1">Uncharacterized protein</fullName>
    </submittedName>
</protein>
<gene>
    <name evidence="1" type="ORF">FEM48_Zijuj11G0142700</name>
</gene>
<evidence type="ECO:0000313" key="1">
    <source>
        <dbReference type="EMBL" id="KAH7514933.1"/>
    </source>
</evidence>
<dbReference type="Gene3D" id="1.25.40.20">
    <property type="entry name" value="Ankyrin repeat-containing domain"/>
    <property type="match status" value="1"/>
</dbReference>
<proteinExistence type="predicted"/>
<dbReference type="SUPFAM" id="SSF48403">
    <property type="entry name" value="Ankyrin repeat"/>
    <property type="match status" value="1"/>
</dbReference>
<dbReference type="AlphaFoldDB" id="A0A978UJF2"/>
<organism evidence="1 2">
    <name type="scientific">Ziziphus jujuba var. spinosa</name>
    <dbReference type="NCBI Taxonomy" id="714518"/>
    <lineage>
        <taxon>Eukaryota</taxon>
        <taxon>Viridiplantae</taxon>
        <taxon>Streptophyta</taxon>
        <taxon>Embryophyta</taxon>
        <taxon>Tracheophyta</taxon>
        <taxon>Spermatophyta</taxon>
        <taxon>Magnoliopsida</taxon>
        <taxon>eudicotyledons</taxon>
        <taxon>Gunneridae</taxon>
        <taxon>Pentapetalae</taxon>
        <taxon>rosids</taxon>
        <taxon>fabids</taxon>
        <taxon>Rosales</taxon>
        <taxon>Rhamnaceae</taxon>
        <taxon>Paliureae</taxon>
        <taxon>Ziziphus</taxon>
    </lineage>
</organism>
<dbReference type="EMBL" id="JAEACU010000011">
    <property type="protein sequence ID" value="KAH7514933.1"/>
    <property type="molecule type" value="Genomic_DNA"/>
</dbReference>
<accession>A0A978UJF2</accession>
<dbReference type="SMART" id="SM00248">
    <property type="entry name" value="ANK"/>
    <property type="match status" value="3"/>
</dbReference>
<dbReference type="Proteomes" id="UP000813462">
    <property type="component" value="Unassembled WGS sequence"/>
</dbReference>
<dbReference type="PANTHER" id="PTHR24121">
    <property type="entry name" value="NO MECHANORECEPTOR POTENTIAL C, ISOFORM D-RELATED"/>
    <property type="match status" value="1"/>
</dbReference>
<evidence type="ECO:0000313" key="2">
    <source>
        <dbReference type="Proteomes" id="UP000813462"/>
    </source>
</evidence>
<comment type="caution">
    <text evidence="1">The sequence shown here is derived from an EMBL/GenBank/DDBJ whole genome shotgun (WGS) entry which is preliminary data.</text>
</comment>
<reference evidence="1" key="1">
    <citation type="journal article" date="2021" name="Front. Plant Sci.">
        <title>Chromosome-Scale Genome Assembly for Chinese Sour Jujube and Insights Into Its Genome Evolution and Domestication Signature.</title>
        <authorList>
            <person name="Shen L.-Y."/>
            <person name="Luo H."/>
            <person name="Wang X.-L."/>
            <person name="Wang X.-M."/>
            <person name="Qiu X.-J."/>
            <person name="Liu H."/>
            <person name="Zhou S.-S."/>
            <person name="Jia K.-H."/>
            <person name="Nie S."/>
            <person name="Bao Y.-T."/>
            <person name="Zhang R.-G."/>
            <person name="Yun Q.-Z."/>
            <person name="Chai Y.-H."/>
            <person name="Lu J.-Y."/>
            <person name="Li Y."/>
            <person name="Zhao S.-W."/>
            <person name="Mao J.-F."/>
            <person name="Jia S.-G."/>
            <person name="Mao Y.-M."/>
        </authorList>
    </citation>
    <scope>NUCLEOTIDE SEQUENCE</scope>
    <source>
        <strain evidence="1">AT0</strain>
        <tissue evidence="1">Leaf</tissue>
    </source>
</reference>
<dbReference type="InterPro" id="IPR036770">
    <property type="entry name" value="Ankyrin_rpt-contain_sf"/>
</dbReference>
<sequence length="224" mass="25613">MGSAPELVPEPYLAALEGDWERMKRYYEKNREALFYPLTVTNDTPFNIAIYSRTKSPIEELIQMVPNPLIEKADDKKCTPLHEAGAIGNVEAAQVLVRCSPERLDARNAVGETPMYRAAAFGMTEVVKYLASEVQSHNFDMHIQRIRYDNTSILQSAIHGQHFEPCLEAQNFLTRSQDLMWVFQVEHDDDKGDQINLRQRNDLESGGDRNHLHLSCFLSFNRGN</sequence>
<name>A0A978UJF2_ZIZJJ</name>
<dbReference type="PANTHER" id="PTHR24121:SF29">
    <property type="match status" value="1"/>
</dbReference>
<dbReference type="InterPro" id="IPR002110">
    <property type="entry name" value="Ankyrin_rpt"/>
</dbReference>